<feature type="region of interest" description="Disordered" evidence="7">
    <location>
        <begin position="617"/>
        <end position="639"/>
    </location>
</feature>
<organism evidence="8 9">
    <name type="scientific">Macrophomina phaseolina (strain MS6)</name>
    <name type="common">Charcoal rot fungus</name>
    <dbReference type="NCBI Taxonomy" id="1126212"/>
    <lineage>
        <taxon>Eukaryota</taxon>
        <taxon>Fungi</taxon>
        <taxon>Dikarya</taxon>
        <taxon>Ascomycota</taxon>
        <taxon>Pezizomycotina</taxon>
        <taxon>Dothideomycetes</taxon>
        <taxon>Dothideomycetes incertae sedis</taxon>
        <taxon>Botryosphaeriales</taxon>
        <taxon>Botryosphaeriaceae</taxon>
        <taxon>Macrophomina</taxon>
    </lineage>
</organism>
<dbReference type="EMBL" id="AHHD01000526">
    <property type="protein sequence ID" value="EKG10214.1"/>
    <property type="molecule type" value="Genomic_DNA"/>
</dbReference>
<sequence>MEQAIDPLLFPSPAALTAEEILKRYSEERSKRFSARPPDGSARDIILPLPSSSPSPSLPPQLRRLQDDPWVDHDLLNARQQPPHPPPALADGQHVDFLIVGAGHAGLLFASSLIDAGAATPERIRLVDAAGGFGGAWYWNRYPGLMCDMESSVYMPLLEETGYVPVHRYAYGEELRAHAERVARAWRLADKALFRSVVRRMVWDEREKEWEVEVTEYRGPVLGHREIAVRARFVMMSGGILSRPRMPKAPGFEDFKPHCFHTARWDYNYTGGSPEDPRLEKLMEKRVGVIGTGATGVQLIPELARWAKELYVFQRTPASVDTRNQRLTTAEAWQAMVATSPGWQAKRMNNFAAHVTKTPTAEKNLVKDGWTKPSAFGVQVGSDAWGTITPDKVDKHVATVHALDLARMQRLRRRVDEVVRDTETAEKLKPWYPSWCKRPAFHDDYLFTFNRPNVHLVDTDGQGVERFTEDAVVVAGVEYPVDVLVFATGYRFPRHGNASPAHIADVEVIGVGGRGMDEKWDAEEGVATLHGYVTNGFPNLFFPGPAQAGLGPNTTHMLTLMARHVAFVVARAKRAADARGWRRFSVESTRDAELDWSVKVAAGAPFFAPAVGCTPGIVNDDGRKDDGPPPRNRKEALRKARGNVWPRGILSFGEILKKWREGGSLDGLEVSG</sequence>
<name>K2RJB5_MACPH</name>
<dbReference type="InParanoid" id="K2RJB5"/>
<dbReference type="PANTHER" id="PTHR43098:SF2">
    <property type="entry name" value="FAD-BINDING MONOOXYGENASE AUSB-RELATED"/>
    <property type="match status" value="1"/>
</dbReference>
<evidence type="ECO:0000256" key="6">
    <source>
        <dbReference type="ARBA" id="ARBA00023002"/>
    </source>
</evidence>
<dbReference type="VEuPathDB" id="FungiDB:MPH_12814"/>
<feature type="compositionally biased region" description="Basic and acidic residues" evidence="7">
    <location>
        <begin position="620"/>
        <end position="638"/>
    </location>
</feature>
<keyword evidence="4" id="KW-0274">FAD</keyword>
<dbReference type="HOGENOM" id="CLU_006937_8_2_1"/>
<evidence type="ECO:0000256" key="5">
    <source>
        <dbReference type="ARBA" id="ARBA00022857"/>
    </source>
</evidence>
<reference evidence="8 9" key="1">
    <citation type="journal article" date="2012" name="BMC Genomics">
        <title>Tools to kill: Genome of one of the most destructive plant pathogenic fungi Macrophomina phaseolina.</title>
        <authorList>
            <person name="Islam M.S."/>
            <person name="Haque M.S."/>
            <person name="Islam M.M."/>
            <person name="Emdad E.M."/>
            <person name="Halim A."/>
            <person name="Hossen Q.M.M."/>
            <person name="Hossain M.Z."/>
            <person name="Ahmed B."/>
            <person name="Rahim S."/>
            <person name="Rahman M.S."/>
            <person name="Alam M.M."/>
            <person name="Hou S."/>
            <person name="Wan X."/>
            <person name="Saito J.A."/>
            <person name="Alam M."/>
        </authorList>
    </citation>
    <scope>NUCLEOTIDE SEQUENCE [LARGE SCALE GENOMIC DNA]</scope>
    <source>
        <strain evidence="8 9">MS6</strain>
    </source>
</reference>
<dbReference type="Proteomes" id="UP000007129">
    <property type="component" value="Unassembled WGS sequence"/>
</dbReference>
<dbReference type="Gene3D" id="3.50.50.60">
    <property type="entry name" value="FAD/NAD(P)-binding domain"/>
    <property type="match status" value="3"/>
</dbReference>
<protein>
    <submittedName>
        <fullName evidence="8">Flavin-containing monooxygenase-like protein</fullName>
    </submittedName>
</protein>
<comment type="caution">
    <text evidence="8">The sequence shown here is derived from an EMBL/GenBank/DDBJ whole genome shotgun (WGS) entry which is preliminary data.</text>
</comment>
<dbReference type="InterPro" id="IPR036188">
    <property type="entry name" value="FAD/NAD-bd_sf"/>
</dbReference>
<dbReference type="SUPFAM" id="SSF51905">
    <property type="entry name" value="FAD/NAD(P)-binding domain"/>
    <property type="match status" value="1"/>
</dbReference>
<accession>K2RJB5</accession>
<keyword evidence="8" id="KW-0503">Monooxygenase</keyword>
<evidence type="ECO:0000256" key="1">
    <source>
        <dbReference type="ARBA" id="ARBA00001974"/>
    </source>
</evidence>
<evidence type="ECO:0000256" key="4">
    <source>
        <dbReference type="ARBA" id="ARBA00022827"/>
    </source>
</evidence>
<dbReference type="OrthoDB" id="66881at2759"/>
<keyword evidence="6" id="KW-0560">Oxidoreductase</keyword>
<gene>
    <name evidence="8" type="ORF">MPH_12814</name>
</gene>
<keyword evidence="5" id="KW-0521">NADP</keyword>
<evidence type="ECO:0000313" key="9">
    <source>
        <dbReference type="Proteomes" id="UP000007129"/>
    </source>
</evidence>
<dbReference type="Pfam" id="PF13450">
    <property type="entry name" value="NAD_binding_8"/>
    <property type="match status" value="1"/>
</dbReference>
<dbReference type="eggNOG" id="ENOG502SHCE">
    <property type="taxonomic scope" value="Eukaryota"/>
</dbReference>
<dbReference type="PANTHER" id="PTHR43098">
    <property type="entry name" value="L-ORNITHINE N(5)-MONOOXYGENASE-RELATED"/>
    <property type="match status" value="1"/>
</dbReference>
<dbReference type="GO" id="GO:0004497">
    <property type="term" value="F:monooxygenase activity"/>
    <property type="evidence" value="ECO:0007669"/>
    <property type="project" value="UniProtKB-KW"/>
</dbReference>
<keyword evidence="3" id="KW-0285">Flavoprotein</keyword>
<proteinExistence type="inferred from homology"/>
<comment type="similarity">
    <text evidence="2">Belongs to the FAD-binding monooxygenase family.</text>
</comment>
<evidence type="ECO:0000256" key="7">
    <source>
        <dbReference type="SAM" id="MobiDB-lite"/>
    </source>
</evidence>
<evidence type="ECO:0000256" key="3">
    <source>
        <dbReference type="ARBA" id="ARBA00022630"/>
    </source>
</evidence>
<feature type="region of interest" description="Disordered" evidence="7">
    <location>
        <begin position="27"/>
        <end position="64"/>
    </location>
</feature>
<dbReference type="AlphaFoldDB" id="K2RJB5"/>
<dbReference type="InterPro" id="IPR050775">
    <property type="entry name" value="FAD-binding_Monooxygenases"/>
</dbReference>
<evidence type="ECO:0000256" key="2">
    <source>
        <dbReference type="ARBA" id="ARBA00010139"/>
    </source>
</evidence>
<comment type="cofactor">
    <cofactor evidence="1">
        <name>FAD</name>
        <dbReference type="ChEBI" id="CHEBI:57692"/>
    </cofactor>
</comment>
<evidence type="ECO:0000313" key="8">
    <source>
        <dbReference type="EMBL" id="EKG10214.1"/>
    </source>
</evidence>